<feature type="active site" evidence="7 8">
    <location>
        <position position="162"/>
    </location>
</feature>
<comment type="function">
    <text evidence="7">Catalyzes the NADPH-dependent reduction of N-acetyl-5-glutamyl phosphate to yield N-acetyl-L-glutamate 5-semialdehyde.</text>
</comment>
<evidence type="ECO:0000259" key="9">
    <source>
        <dbReference type="SMART" id="SM00859"/>
    </source>
</evidence>
<organism evidence="10 11">
    <name type="scientific">Bacillus amyloliquefaciens (strain Y2)</name>
    <name type="common">Bacillus amyloliquefaciens subsp. plantarum (strain B9601-Y2)</name>
    <dbReference type="NCBI Taxonomy" id="1155777"/>
    <lineage>
        <taxon>Bacteria</taxon>
        <taxon>Bacillati</taxon>
        <taxon>Bacillota</taxon>
        <taxon>Bacilli</taxon>
        <taxon>Bacillales</taxon>
        <taxon>Bacillaceae</taxon>
        <taxon>Bacillus</taxon>
        <taxon>Bacillus amyloliquefaciens group</taxon>
    </lineage>
</organism>
<dbReference type="FunFam" id="3.30.360.10:FF:000014">
    <property type="entry name" value="N-acetyl-gamma-glutamyl-phosphate reductase"/>
    <property type="match status" value="1"/>
</dbReference>
<feature type="domain" description="Semialdehyde dehydrogenase NAD-binding" evidence="9">
    <location>
        <begin position="15"/>
        <end position="154"/>
    </location>
</feature>
<dbReference type="HAMAP" id="MF_00150">
    <property type="entry name" value="ArgC_type1"/>
    <property type="match status" value="1"/>
</dbReference>
<protein>
    <recommendedName>
        <fullName evidence="7">N-acetyl-gamma-glutamyl-phosphate reductase</fullName>
        <shortName evidence="7">AGPR</shortName>
        <ecNumber evidence="7">1.2.1.38</ecNumber>
    </recommendedName>
    <alternativeName>
        <fullName evidence="7">N-acetyl-glutamate semialdehyde dehydrogenase</fullName>
        <shortName evidence="7">NAGSA dehydrogenase</shortName>
    </alternativeName>
</protein>
<dbReference type="KEGG" id="bqy:MUS_1159"/>
<comment type="catalytic activity">
    <reaction evidence="6 7">
        <text>N-acetyl-L-glutamate 5-semialdehyde + phosphate + NADP(+) = N-acetyl-L-glutamyl 5-phosphate + NADPH + H(+)</text>
        <dbReference type="Rhea" id="RHEA:21588"/>
        <dbReference type="ChEBI" id="CHEBI:15378"/>
        <dbReference type="ChEBI" id="CHEBI:29123"/>
        <dbReference type="ChEBI" id="CHEBI:43474"/>
        <dbReference type="ChEBI" id="CHEBI:57783"/>
        <dbReference type="ChEBI" id="CHEBI:57936"/>
        <dbReference type="ChEBI" id="CHEBI:58349"/>
        <dbReference type="EC" id="1.2.1.38"/>
    </reaction>
</comment>
<evidence type="ECO:0000256" key="8">
    <source>
        <dbReference type="PROSITE-ProRule" id="PRU10010"/>
    </source>
</evidence>
<comment type="subcellular location">
    <subcellularLocation>
        <location evidence="7">Cytoplasm</location>
    </subcellularLocation>
</comment>
<dbReference type="Gene3D" id="3.30.360.10">
    <property type="entry name" value="Dihydrodipicolinate Reductase, domain 2"/>
    <property type="match status" value="1"/>
</dbReference>
<dbReference type="AlphaFoldDB" id="I2C3G4"/>
<dbReference type="HOGENOM" id="CLU_006384_0_1_9"/>
<dbReference type="CDD" id="cd17895">
    <property type="entry name" value="AGPR_1_N"/>
    <property type="match status" value="1"/>
</dbReference>
<evidence type="ECO:0000256" key="5">
    <source>
        <dbReference type="ARBA" id="ARBA00023002"/>
    </source>
</evidence>
<dbReference type="EC" id="1.2.1.38" evidence="7"/>
<dbReference type="InterPro" id="IPR058924">
    <property type="entry name" value="AGPR_dimerisation_dom"/>
</dbReference>
<sequence length="358" mass="39251">MLNNFTKTKKVNPLKIGIIGATGYGGAELVRILNHHPYAEDCILYSSSDEGKEYAASYPHLRNIASQSLQPLHIETIRNEIDVMFIAAPPGVSGEWSPKLAEAGIPVIDLSGDLRIQNPAVYEKWYKRKAAPKGTIQSAVYGLAELQKEEIQTAKLIANPGCFPTAVLLGLAPLAKNKLLQDSFLIVDAKTGVSGAGRKASMGTHYSELNDNFKIYKVNEHQHTPEIEQQLAAWQPGTGPITFSAHLAPMTRGIMATMYTEAPPGMSAAQVRELYSEFYKDSYFVRIRPEGEFPATKEVYGSNFCDISVTVDERTNRATIVSVIDNLMKGAAGQAVQNLNIMNGWQEETGLTMTPVYP</sequence>
<dbReference type="GO" id="GO:0051287">
    <property type="term" value="F:NAD binding"/>
    <property type="evidence" value="ECO:0007669"/>
    <property type="project" value="InterPro"/>
</dbReference>
<dbReference type="SUPFAM" id="SSF51735">
    <property type="entry name" value="NAD(P)-binding Rossmann-fold domains"/>
    <property type="match status" value="1"/>
</dbReference>
<accession>I2C3G4</accession>
<dbReference type="Proteomes" id="UP000002878">
    <property type="component" value="Chromosome"/>
</dbReference>
<dbReference type="SUPFAM" id="SSF55347">
    <property type="entry name" value="Glyceraldehyde-3-phosphate dehydrogenase-like, C-terminal domain"/>
    <property type="match status" value="1"/>
</dbReference>
<name>I2C3G4_BACAY</name>
<dbReference type="Gene3D" id="3.40.50.720">
    <property type="entry name" value="NAD(P)-binding Rossmann-like Domain"/>
    <property type="match status" value="1"/>
</dbReference>
<evidence type="ECO:0000313" key="10">
    <source>
        <dbReference type="EMBL" id="AFJ61188.1"/>
    </source>
</evidence>
<dbReference type="Pfam" id="PF22698">
    <property type="entry name" value="Semialdhyde_dhC_1"/>
    <property type="match status" value="1"/>
</dbReference>
<dbReference type="InterPro" id="IPR023013">
    <property type="entry name" value="AGPR_AS"/>
</dbReference>
<comment type="pathway">
    <text evidence="1 7">Amino-acid biosynthesis; L-arginine biosynthesis; N(2)-acetyl-L-ornithine from L-glutamate: step 3/4.</text>
</comment>
<dbReference type="InterPro" id="IPR000534">
    <property type="entry name" value="Semialdehyde_DH_NAD-bd"/>
</dbReference>
<proteinExistence type="inferred from homology"/>
<evidence type="ECO:0000256" key="4">
    <source>
        <dbReference type="ARBA" id="ARBA00022857"/>
    </source>
</evidence>
<dbReference type="Pfam" id="PF01118">
    <property type="entry name" value="Semialdhyde_dh"/>
    <property type="match status" value="1"/>
</dbReference>
<keyword evidence="2 7" id="KW-0055">Arginine biosynthesis</keyword>
<evidence type="ECO:0000256" key="2">
    <source>
        <dbReference type="ARBA" id="ARBA00022571"/>
    </source>
</evidence>
<dbReference type="UniPathway" id="UPA00068">
    <property type="reaction ID" value="UER00108"/>
</dbReference>
<dbReference type="EMBL" id="CP003332">
    <property type="protein sequence ID" value="AFJ61188.1"/>
    <property type="molecule type" value="Genomic_DNA"/>
</dbReference>
<keyword evidence="5 7" id="KW-0560">Oxidoreductase</keyword>
<keyword evidence="7" id="KW-0963">Cytoplasm</keyword>
<evidence type="ECO:0000256" key="1">
    <source>
        <dbReference type="ARBA" id="ARBA00004862"/>
    </source>
</evidence>
<dbReference type="InterPro" id="IPR000706">
    <property type="entry name" value="AGPR_type-1"/>
</dbReference>
<dbReference type="InterPro" id="IPR050085">
    <property type="entry name" value="AGPR"/>
</dbReference>
<evidence type="ECO:0000313" key="11">
    <source>
        <dbReference type="Proteomes" id="UP000002878"/>
    </source>
</evidence>
<dbReference type="SMART" id="SM00859">
    <property type="entry name" value="Semialdhyde_dh"/>
    <property type="match status" value="1"/>
</dbReference>
<evidence type="ECO:0000256" key="3">
    <source>
        <dbReference type="ARBA" id="ARBA00022605"/>
    </source>
</evidence>
<keyword evidence="4 7" id="KW-0521">NADP</keyword>
<dbReference type="PATRIC" id="fig|1126211.3.peg.1096"/>
<evidence type="ECO:0000256" key="6">
    <source>
        <dbReference type="ARBA" id="ARBA00050557"/>
    </source>
</evidence>
<dbReference type="PROSITE" id="PS01224">
    <property type="entry name" value="ARGC"/>
    <property type="match status" value="1"/>
</dbReference>
<dbReference type="PANTHER" id="PTHR32338:SF10">
    <property type="entry name" value="N-ACETYL-GAMMA-GLUTAMYL-PHOSPHATE REDUCTASE, CHLOROPLASTIC-RELATED"/>
    <property type="match status" value="1"/>
</dbReference>
<dbReference type="GO" id="GO:0070401">
    <property type="term" value="F:NADP+ binding"/>
    <property type="evidence" value="ECO:0007669"/>
    <property type="project" value="InterPro"/>
</dbReference>
<dbReference type="GO" id="GO:0006526">
    <property type="term" value="P:L-arginine biosynthetic process"/>
    <property type="evidence" value="ECO:0007669"/>
    <property type="project" value="UniProtKB-UniRule"/>
</dbReference>
<gene>
    <name evidence="7 10" type="primary">argC</name>
    <name evidence="10" type="ORF">MUS_1159</name>
</gene>
<dbReference type="PANTHER" id="PTHR32338">
    <property type="entry name" value="N-ACETYL-GAMMA-GLUTAMYL-PHOSPHATE REDUCTASE, CHLOROPLASTIC-RELATED-RELATED"/>
    <property type="match status" value="1"/>
</dbReference>
<keyword evidence="3 7" id="KW-0028">Amino-acid biosynthesis</keyword>
<dbReference type="InterPro" id="IPR036291">
    <property type="entry name" value="NAD(P)-bd_dom_sf"/>
</dbReference>
<dbReference type="NCBIfam" id="TIGR01850">
    <property type="entry name" value="argC"/>
    <property type="match status" value="1"/>
</dbReference>
<dbReference type="GO" id="GO:0003942">
    <property type="term" value="F:N-acetyl-gamma-glutamyl-phosphate reductase activity"/>
    <property type="evidence" value="ECO:0007669"/>
    <property type="project" value="UniProtKB-UniRule"/>
</dbReference>
<evidence type="ECO:0000256" key="7">
    <source>
        <dbReference type="HAMAP-Rule" id="MF_00150"/>
    </source>
</evidence>
<dbReference type="GO" id="GO:0005737">
    <property type="term" value="C:cytoplasm"/>
    <property type="evidence" value="ECO:0007669"/>
    <property type="project" value="UniProtKB-SubCell"/>
</dbReference>
<dbReference type="CDD" id="cd23934">
    <property type="entry name" value="AGPR_1_C"/>
    <property type="match status" value="1"/>
</dbReference>
<comment type="similarity">
    <text evidence="7">Belongs to the NAGSA dehydrogenase family. Type 1 subfamily.</text>
</comment>
<reference evidence="10 11" key="1">
    <citation type="journal article" date="2012" name="J. Biotechnol.">
        <title>Genome sequence of the plant growth promoting strain Bacillus amyloliquefaciens subsp. plantarum B9601-Y2 and expression of mersacidin and other secondary metabolites.</title>
        <authorList>
            <person name="He P."/>
            <person name="Hao K."/>
            <person name="Blom J."/>
            <person name="Ruckert C."/>
            <person name="Vater J."/>
            <person name="Mao Z."/>
            <person name="Wu Y."/>
            <person name="Hou M."/>
            <person name="He P."/>
            <person name="He Y."/>
            <person name="Borriss R."/>
        </authorList>
    </citation>
    <scope>NUCLEOTIDE SEQUENCE [LARGE SCALE GENOMIC DNA]</scope>
    <source>
        <strain evidence="10">Y2</strain>
    </source>
</reference>